<keyword evidence="3" id="KW-1185">Reference proteome</keyword>
<name>A0A803PZ85_CANSA</name>
<reference evidence="2" key="2">
    <citation type="submission" date="2021-03" db="UniProtKB">
        <authorList>
            <consortium name="EnsemblPlants"/>
        </authorList>
    </citation>
    <scope>IDENTIFICATION</scope>
</reference>
<evidence type="ECO:0000313" key="3">
    <source>
        <dbReference type="Proteomes" id="UP000596661"/>
    </source>
</evidence>
<dbReference type="AlphaFoldDB" id="A0A803PZ85"/>
<sequence length="184" mass="20770">MYQKGYLKFLSKIDGHSKRMVALIKNKTWLLVPLLEGRQPIGCRWVYRIKENPDGSLVIKPVTIRVVLTLALSRKGTIMQLDVNNAFLNGDLNGEVYMIQPSGFEDPTAKHLYASSTKLFMGSNKLQELGLINYSNAYSHLVSLPQKQTLHYSFNTLLKIGLRIPITEDLLQAMLPIIVTPIVD</sequence>
<dbReference type="InterPro" id="IPR013103">
    <property type="entry name" value="RVT_2"/>
</dbReference>
<dbReference type="Proteomes" id="UP000596661">
    <property type="component" value="Chromosome 6"/>
</dbReference>
<dbReference type="EMBL" id="UZAU01000575">
    <property type="status" value="NOT_ANNOTATED_CDS"/>
    <property type="molecule type" value="Genomic_DNA"/>
</dbReference>
<evidence type="ECO:0000313" key="2">
    <source>
        <dbReference type="EnsemblPlants" id="cds.evm.model.06.644"/>
    </source>
</evidence>
<accession>A0A803PZ85</accession>
<dbReference type="Gramene" id="evm.model.06.644">
    <property type="protein sequence ID" value="cds.evm.model.06.644"/>
    <property type="gene ID" value="evm.TU.06.644"/>
</dbReference>
<protein>
    <recommendedName>
        <fullName evidence="1">Reverse transcriptase Ty1/copia-type domain-containing protein</fullName>
    </recommendedName>
</protein>
<reference evidence="2" key="1">
    <citation type="submission" date="2018-11" db="EMBL/GenBank/DDBJ databases">
        <authorList>
            <person name="Grassa J C."/>
        </authorList>
    </citation>
    <scope>NUCLEOTIDE SEQUENCE [LARGE SCALE GENOMIC DNA]</scope>
</reference>
<evidence type="ECO:0000259" key="1">
    <source>
        <dbReference type="Pfam" id="PF07727"/>
    </source>
</evidence>
<feature type="domain" description="Reverse transcriptase Ty1/copia-type" evidence="1">
    <location>
        <begin position="57"/>
        <end position="107"/>
    </location>
</feature>
<organism evidence="2 3">
    <name type="scientific">Cannabis sativa</name>
    <name type="common">Hemp</name>
    <name type="synonym">Marijuana</name>
    <dbReference type="NCBI Taxonomy" id="3483"/>
    <lineage>
        <taxon>Eukaryota</taxon>
        <taxon>Viridiplantae</taxon>
        <taxon>Streptophyta</taxon>
        <taxon>Embryophyta</taxon>
        <taxon>Tracheophyta</taxon>
        <taxon>Spermatophyta</taxon>
        <taxon>Magnoliopsida</taxon>
        <taxon>eudicotyledons</taxon>
        <taxon>Gunneridae</taxon>
        <taxon>Pentapetalae</taxon>
        <taxon>rosids</taxon>
        <taxon>fabids</taxon>
        <taxon>Rosales</taxon>
        <taxon>Cannabaceae</taxon>
        <taxon>Cannabis</taxon>
    </lineage>
</organism>
<dbReference type="EnsemblPlants" id="evm.model.06.644">
    <property type="protein sequence ID" value="cds.evm.model.06.644"/>
    <property type="gene ID" value="evm.TU.06.644"/>
</dbReference>
<dbReference type="Pfam" id="PF07727">
    <property type="entry name" value="RVT_2"/>
    <property type="match status" value="1"/>
</dbReference>
<proteinExistence type="predicted"/>